<protein>
    <submittedName>
        <fullName evidence="2">IS1634 family transposase</fullName>
    </submittedName>
</protein>
<dbReference type="SUPFAM" id="SSF53098">
    <property type="entry name" value="Ribonuclease H-like"/>
    <property type="match status" value="1"/>
</dbReference>
<name>A0A974BKK8_SEDHY</name>
<dbReference type="PANTHER" id="PTHR34614">
    <property type="match status" value="1"/>
</dbReference>
<proteinExistence type="predicted"/>
<dbReference type="GO" id="GO:0003677">
    <property type="term" value="F:DNA binding"/>
    <property type="evidence" value="ECO:0007669"/>
    <property type="project" value="InterPro"/>
</dbReference>
<dbReference type="InterPro" id="IPR002559">
    <property type="entry name" value="Transposase_11"/>
</dbReference>
<sequence length="570" mass="66465">MTMFLKKDKRPNGRIHLSIVEGYRDPLTGRPKQRNVQTLGYLDELEKKFNNPILHFSEIAKKMTEEEKQNTHPLTFSFRLNEIIDSSTTLRKNLGFVVLSYFYHKLGIDGFLINRQRNLNIEFSLNNIFQLLVYSRVLNPCSKKEAFETKDDLFMDLDIGINDVYRSLDHFKRYKDDLLLHLHEMIRIHYGRDTNKVYYDVTNYYFEIKEPDDLRKKGVSKENKKNPIIQMGLLMDNNGLPITYRLFEGNTNDCETLMPVLDNLKDDYALGKIIVVADKGMNTGENIAYNILKKNGYIYSQTIRGGTDEFKKYVLDQSGYIIHDDGFKIKSRVVSVKINVTNTEDKTKKVDIIQKQVVFYSPDFAKRAGHEREKAIEKARKLMSISKNGKLPEKGAAKYIKSQSLDKKTGEIFELSEVHWIDSNRIAEECKYDGYYAIVTSELDMPNEEILDAYRSLWKIEESFKITKTELKTRPVNVSTPEHIEAHFLTCFIALLLIRLLQLSTDNKYSTRILVNELNKISGTYLDKNYYMLDYYSDIVKEFESITGTDFSKRFMTLGEIKKIIANVKR</sequence>
<comment type="caution">
    <text evidence="2">The sequence shown here is derived from an EMBL/GenBank/DDBJ whole genome shotgun (WGS) entry which is preliminary data.</text>
</comment>
<dbReference type="InterPro" id="IPR047654">
    <property type="entry name" value="IS1634_transpos"/>
</dbReference>
<accession>A0A974BKK8</accession>
<dbReference type="InterPro" id="IPR012337">
    <property type="entry name" value="RNaseH-like_sf"/>
</dbReference>
<dbReference type="Proteomes" id="UP000611629">
    <property type="component" value="Unassembled WGS sequence"/>
</dbReference>
<dbReference type="GO" id="GO:0004803">
    <property type="term" value="F:transposase activity"/>
    <property type="evidence" value="ECO:0007669"/>
    <property type="project" value="InterPro"/>
</dbReference>
<dbReference type="AlphaFoldDB" id="A0A974BKK8"/>
<keyword evidence="3" id="KW-1185">Reference proteome</keyword>
<evidence type="ECO:0000313" key="2">
    <source>
        <dbReference type="EMBL" id="NYB74802.1"/>
    </source>
</evidence>
<dbReference type="EMBL" id="JACBNQ010000013">
    <property type="protein sequence ID" value="NYB74802.1"/>
    <property type="molecule type" value="Genomic_DNA"/>
</dbReference>
<evidence type="ECO:0000259" key="1">
    <source>
        <dbReference type="Pfam" id="PF01609"/>
    </source>
</evidence>
<dbReference type="GO" id="GO:0006313">
    <property type="term" value="P:DNA transposition"/>
    <property type="evidence" value="ECO:0007669"/>
    <property type="project" value="InterPro"/>
</dbReference>
<gene>
    <name evidence="2" type="ORF">HZF24_11705</name>
</gene>
<dbReference type="Pfam" id="PF01609">
    <property type="entry name" value="DDE_Tnp_1"/>
    <property type="match status" value="1"/>
</dbReference>
<reference evidence="2" key="1">
    <citation type="submission" date="2020-07" db="EMBL/GenBank/DDBJ databases">
        <title>Genomic analysis of a strain of Sedimentibacter Hydroxybenzoicus DSM7310.</title>
        <authorList>
            <person name="Ma S."/>
        </authorList>
    </citation>
    <scope>NUCLEOTIDE SEQUENCE</scope>
    <source>
        <strain evidence="2">DSM 7310</strain>
    </source>
</reference>
<organism evidence="2 3">
    <name type="scientific">Sedimentibacter hydroxybenzoicus DSM 7310</name>
    <dbReference type="NCBI Taxonomy" id="1123245"/>
    <lineage>
        <taxon>Bacteria</taxon>
        <taxon>Bacillati</taxon>
        <taxon>Bacillota</taxon>
        <taxon>Tissierellia</taxon>
        <taxon>Sedimentibacter</taxon>
    </lineage>
</organism>
<evidence type="ECO:0000313" key="3">
    <source>
        <dbReference type="Proteomes" id="UP000611629"/>
    </source>
</evidence>
<feature type="domain" description="Transposase IS4-like" evidence="1">
    <location>
        <begin position="220"/>
        <end position="497"/>
    </location>
</feature>
<dbReference type="PANTHER" id="PTHR34614:SF2">
    <property type="entry name" value="TRANSPOSASE IS4-LIKE DOMAIN-CONTAINING PROTEIN"/>
    <property type="match status" value="1"/>
</dbReference>
<dbReference type="NCBIfam" id="NF033559">
    <property type="entry name" value="transpos_IS1634"/>
    <property type="match status" value="1"/>
</dbReference>